<dbReference type="eggNOG" id="KOG3675">
    <property type="taxonomic scope" value="Eukaryota"/>
</dbReference>
<dbReference type="AlphaFoldDB" id="N1QLS5"/>
<dbReference type="EC" id="3.4.14.4" evidence="4 15"/>
<dbReference type="PANTHER" id="PTHR23422">
    <property type="entry name" value="DIPEPTIDYL PEPTIDASE III-RELATED"/>
    <property type="match status" value="1"/>
</dbReference>
<dbReference type="GO" id="GO:0046872">
    <property type="term" value="F:metal ion binding"/>
    <property type="evidence" value="ECO:0007669"/>
    <property type="project" value="UniProtKB-KW"/>
</dbReference>
<evidence type="ECO:0000256" key="9">
    <source>
        <dbReference type="ARBA" id="ARBA00022723"/>
    </source>
</evidence>
<evidence type="ECO:0000256" key="16">
    <source>
        <dbReference type="PIRSR" id="PIRSR007828-1"/>
    </source>
</evidence>
<evidence type="ECO:0000256" key="10">
    <source>
        <dbReference type="ARBA" id="ARBA00022801"/>
    </source>
</evidence>
<dbReference type="Pfam" id="PF03571">
    <property type="entry name" value="Peptidase_M49"/>
    <property type="match status" value="1"/>
</dbReference>
<feature type="binding site" evidence="17">
    <location>
        <position position="500"/>
    </location>
    <ligand>
        <name>Zn(2+)</name>
        <dbReference type="ChEBI" id="CHEBI:29105"/>
        <note>catalytic</note>
    </ligand>
</feature>
<feature type="active site" evidence="16">
    <location>
        <position position="442"/>
    </location>
</feature>
<accession>N1QLS5</accession>
<dbReference type="GO" id="GO:0004177">
    <property type="term" value="F:aminopeptidase activity"/>
    <property type="evidence" value="ECO:0007669"/>
    <property type="project" value="UniProtKB-KW"/>
</dbReference>
<evidence type="ECO:0000256" key="11">
    <source>
        <dbReference type="ARBA" id="ARBA00022833"/>
    </source>
</evidence>
<keyword evidence="10 15" id="KW-0378">Hydrolase</keyword>
<evidence type="ECO:0000313" key="19">
    <source>
        <dbReference type="Proteomes" id="UP000016931"/>
    </source>
</evidence>
<keyword evidence="11 15" id="KW-0862">Zinc</keyword>
<dbReference type="RefSeq" id="XP_016764879.1">
    <property type="nucleotide sequence ID" value="XM_016903346.1"/>
</dbReference>
<dbReference type="InterPro" id="IPR005317">
    <property type="entry name" value="Dipeptidyl-peptase3"/>
</dbReference>
<dbReference type="OrthoDB" id="4694525at2759"/>
<comment type="catalytic activity">
    <reaction evidence="1 15">
        <text>Release of an N-terminal dipeptide from a peptide comprising four or more residues, with broad specificity. Also acts on dipeptidyl 2-naphthylamides.</text>
        <dbReference type="EC" id="3.4.14.4"/>
    </reaction>
</comment>
<gene>
    <name evidence="18" type="ORF">SEPMUDRAFT_145928</name>
</gene>
<keyword evidence="7 15" id="KW-0963">Cytoplasm</keyword>
<organism evidence="18 19">
    <name type="scientific">Sphaerulina musiva (strain SO2202)</name>
    <name type="common">Poplar stem canker fungus</name>
    <name type="synonym">Septoria musiva</name>
    <dbReference type="NCBI Taxonomy" id="692275"/>
    <lineage>
        <taxon>Eukaryota</taxon>
        <taxon>Fungi</taxon>
        <taxon>Dikarya</taxon>
        <taxon>Ascomycota</taxon>
        <taxon>Pezizomycotina</taxon>
        <taxon>Dothideomycetes</taxon>
        <taxon>Dothideomycetidae</taxon>
        <taxon>Mycosphaerellales</taxon>
        <taxon>Mycosphaerellaceae</taxon>
        <taxon>Sphaerulina</taxon>
    </lineage>
</organism>
<dbReference type="GO" id="GO:0006508">
    <property type="term" value="P:proteolysis"/>
    <property type="evidence" value="ECO:0007669"/>
    <property type="project" value="UniProtKB-KW"/>
</dbReference>
<dbReference type="GO" id="GO:0005737">
    <property type="term" value="C:cytoplasm"/>
    <property type="evidence" value="ECO:0007669"/>
    <property type="project" value="UniProtKB-SubCell"/>
</dbReference>
<evidence type="ECO:0000256" key="2">
    <source>
        <dbReference type="ARBA" id="ARBA00004496"/>
    </source>
</evidence>
<dbReference type="Gene3D" id="3.30.540.30">
    <property type="match status" value="3"/>
</dbReference>
<dbReference type="Proteomes" id="UP000016931">
    <property type="component" value="Unassembled WGS sequence"/>
</dbReference>
<dbReference type="EMBL" id="KB456260">
    <property type="protein sequence ID" value="EMF16758.1"/>
    <property type="molecule type" value="Genomic_DNA"/>
</dbReference>
<dbReference type="FunFam" id="3.30.540.30:FF:000004">
    <property type="entry name" value="Dipeptidyl peptidase 3"/>
    <property type="match status" value="1"/>
</dbReference>
<evidence type="ECO:0000256" key="14">
    <source>
        <dbReference type="ARBA" id="ARBA00032119"/>
    </source>
</evidence>
<evidence type="ECO:0000256" key="15">
    <source>
        <dbReference type="PIRNR" id="PIRNR007828"/>
    </source>
</evidence>
<dbReference type="GO" id="GO:0008239">
    <property type="term" value="F:dipeptidyl-peptidase activity"/>
    <property type="evidence" value="ECO:0007669"/>
    <property type="project" value="UniProtKB-UniRule"/>
</dbReference>
<evidence type="ECO:0000256" key="4">
    <source>
        <dbReference type="ARBA" id="ARBA00012063"/>
    </source>
</evidence>
<keyword evidence="9 15" id="KW-0479">Metal-binding</keyword>
<comment type="subcellular location">
    <subcellularLocation>
        <location evidence="2">Cytoplasm</location>
    </subcellularLocation>
</comment>
<dbReference type="GO" id="GO:0008235">
    <property type="term" value="F:metalloexopeptidase activity"/>
    <property type="evidence" value="ECO:0007669"/>
    <property type="project" value="InterPro"/>
</dbReference>
<comment type="similarity">
    <text evidence="3 15">Belongs to the peptidase M49 family.</text>
</comment>
<evidence type="ECO:0000256" key="3">
    <source>
        <dbReference type="ARBA" id="ARBA00010200"/>
    </source>
</evidence>
<proteinExistence type="inferred from homology"/>
<dbReference type="PIRSF" id="PIRSF007828">
    <property type="entry name" value="Dipeptidyl-peptidase_III"/>
    <property type="match status" value="1"/>
</dbReference>
<evidence type="ECO:0000313" key="18">
    <source>
        <dbReference type="EMBL" id="EMF16758.1"/>
    </source>
</evidence>
<feature type="binding site" evidence="17">
    <location>
        <position position="441"/>
    </location>
    <ligand>
        <name>Zn(2+)</name>
        <dbReference type="ChEBI" id="CHEBI:29105"/>
        <note>catalytic</note>
    </ligand>
</feature>
<evidence type="ECO:0000256" key="8">
    <source>
        <dbReference type="ARBA" id="ARBA00022670"/>
    </source>
</evidence>
<dbReference type="GeneID" id="27900483"/>
<comment type="cofactor">
    <cofactor evidence="15 17">
        <name>Zn(2+)</name>
        <dbReference type="ChEBI" id="CHEBI:29105"/>
    </cofactor>
    <text evidence="15 17">Binds 1 zinc ion per subunit.</text>
</comment>
<dbReference type="InterPro" id="IPR039461">
    <property type="entry name" value="Peptidase_M49"/>
</dbReference>
<dbReference type="FunFam" id="3.30.540.30:FF:000002">
    <property type="entry name" value="Dipeptidyl peptidase 3"/>
    <property type="match status" value="1"/>
</dbReference>
<dbReference type="HOGENOM" id="CLU_011977_1_0_1"/>
<keyword evidence="19" id="KW-1185">Reference proteome</keyword>
<reference evidence="18 19" key="1">
    <citation type="journal article" date="2012" name="PLoS Pathog.">
        <title>Diverse lifestyles and strategies of plant pathogenesis encoded in the genomes of eighteen Dothideomycetes fungi.</title>
        <authorList>
            <person name="Ohm R.A."/>
            <person name="Feau N."/>
            <person name="Henrissat B."/>
            <person name="Schoch C.L."/>
            <person name="Horwitz B.A."/>
            <person name="Barry K.W."/>
            <person name="Condon B.J."/>
            <person name="Copeland A.C."/>
            <person name="Dhillon B."/>
            <person name="Glaser F."/>
            <person name="Hesse C.N."/>
            <person name="Kosti I."/>
            <person name="LaButti K."/>
            <person name="Lindquist E.A."/>
            <person name="Lucas S."/>
            <person name="Salamov A.A."/>
            <person name="Bradshaw R.E."/>
            <person name="Ciuffetti L."/>
            <person name="Hamelin R.C."/>
            <person name="Kema G.H.J."/>
            <person name="Lawrence C."/>
            <person name="Scott J.A."/>
            <person name="Spatafora J.W."/>
            <person name="Turgeon B.G."/>
            <person name="de Wit P.J.G.M."/>
            <person name="Zhong S."/>
            <person name="Goodwin S.B."/>
            <person name="Grigoriev I.V."/>
        </authorList>
    </citation>
    <scope>NUCLEOTIDE SEQUENCE [LARGE SCALE GENOMIC DNA]</scope>
    <source>
        <strain evidence="18 19">SO2202</strain>
    </source>
</reference>
<name>N1QLS5_SPHMS</name>
<dbReference type="FunFam" id="3.30.540.30:FF:000001">
    <property type="entry name" value="Dipeptidyl peptidase 3"/>
    <property type="match status" value="1"/>
</dbReference>
<evidence type="ECO:0000256" key="7">
    <source>
        <dbReference type="ARBA" id="ARBA00022490"/>
    </source>
</evidence>
<protein>
    <recommendedName>
        <fullName evidence="5 15">Dipeptidyl peptidase 3</fullName>
        <ecNumber evidence="4 15">3.4.14.4</ecNumber>
    </recommendedName>
    <alternativeName>
        <fullName evidence="13 15">Dipeptidyl aminopeptidase III</fullName>
    </alternativeName>
    <alternativeName>
        <fullName evidence="14 15">Dipeptidyl peptidase III</fullName>
    </alternativeName>
</protein>
<evidence type="ECO:0000256" key="13">
    <source>
        <dbReference type="ARBA" id="ARBA00031288"/>
    </source>
</evidence>
<evidence type="ECO:0000256" key="6">
    <source>
        <dbReference type="ARBA" id="ARBA00022438"/>
    </source>
</evidence>
<evidence type="ECO:0000256" key="17">
    <source>
        <dbReference type="PIRSR" id="PIRSR007828-2"/>
    </source>
</evidence>
<keyword evidence="12 15" id="KW-0482">Metalloprotease</keyword>
<dbReference type="PANTHER" id="PTHR23422:SF11">
    <property type="entry name" value="DIPEPTIDYL PEPTIDASE 3"/>
    <property type="match status" value="1"/>
</dbReference>
<dbReference type="OMA" id="QRYWIRD"/>
<sequence>MDEQTLNQYRADDPPTVVPLAIRPHFDALAKHEQKYAHYISRAAFSGTRVNLRQVSPESEPIYDLILALHKHCNGDWKKLQTESQVSDDDLKHFLNFAAQFLGNTGNYKSFGDSKSIPRLPVDSFAALAATSERSAQLFGQVKDALYDISSVARLHLGYPEQGHVSTYYPDSATITTQEIATISDFFKEKQLLPENTRLRKTSAGDFELLIASAVKEPAQRDIEGTEWTLGSNGLKARIVYGDHAVEMGKIADNLAEAQKHSLNPHEEKMHAEYVKAFRDGSMLAHLDSQRHWIKDKGPIVECNIGFIETYRDPHGIRGEWEGFVAMVNKERTAAFGKLVDSAPEQIPKLPWPADFEKDHFLSPDFTSLEVLTFAGSGIPAGINIPNYDSIRQQEGFKNVSLGNVLSAAAPKEPTPFIRAEDQDVYDRYRDQAFEVQVGLHELLGHGCGKLLQETEPGVFNFDVKNPPQNPVTKEPVTTWYKPGETWGTVFGGAGPSYEECRAESVAMSLCPDYSILSIFGFGDGTEDINGAAGDVLYVCYLQMARAGIAALQFWEPSTASWGQAHMQARFAILQVFLEAGPEFCKLQHTSPDLSDVTIWLDRTRISTHGRPAINRFLQKLNIYKATADVHHGLAFYKQYTTVDDFFANRLRPQVIAQSKPRKVFVQANTFLEGGGDDEMVVLKEYDATPEGMIQSFVDREYI</sequence>
<evidence type="ECO:0000256" key="5">
    <source>
        <dbReference type="ARBA" id="ARBA00014713"/>
    </source>
</evidence>
<evidence type="ECO:0000256" key="1">
    <source>
        <dbReference type="ARBA" id="ARBA00001336"/>
    </source>
</evidence>
<dbReference type="STRING" id="692275.N1QLS5"/>
<keyword evidence="6 15" id="KW-0031">Aminopeptidase</keyword>
<feature type="binding site" evidence="17">
    <location>
        <position position="446"/>
    </location>
    <ligand>
        <name>Zn(2+)</name>
        <dbReference type="ChEBI" id="CHEBI:29105"/>
        <note>catalytic</note>
    </ligand>
</feature>
<dbReference type="MEROPS" id="M49.001"/>
<keyword evidence="8 15" id="KW-0645">Protease</keyword>
<evidence type="ECO:0000256" key="12">
    <source>
        <dbReference type="ARBA" id="ARBA00023049"/>
    </source>
</evidence>